<accession>A0A7Z7LHY9</accession>
<evidence type="ECO:0000256" key="1">
    <source>
        <dbReference type="ARBA" id="ARBA00023015"/>
    </source>
</evidence>
<dbReference type="PROSITE" id="PS51078">
    <property type="entry name" value="ICLR_ED"/>
    <property type="match status" value="1"/>
</dbReference>
<evidence type="ECO:0000259" key="5">
    <source>
        <dbReference type="PROSITE" id="PS51078"/>
    </source>
</evidence>
<keyword evidence="3" id="KW-0804">Transcription</keyword>
<feature type="domain" description="IclR-ED" evidence="5">
    <location>
        <begin position="65"/>
        <end position="247"/>
    </location>
</feature>
<dbReference type="Gene3D" id="3.30.450.40">
    <property type="match status" value="1"/>
</dbReference>
<dbReference type="GO" id="GO:0003677">
    <property type="term" value="F:DNA binding"/>
    <property type="evidence" value="ECO:0007669"/>
    <property type="project" value="UniProtKB-KW"/>
</dbReference>
<evidence type="ECO:0000256" key="3">
    <source>
        <dbReference type="ARBA" id="ARBA00023163"/>
    </source>
</evidence>
<dbReference type="GO" id="GO:0003700">
    <property type="term" value="F:DNA-binding transcription factor activity"/>
    <property type="evidence" value="ECO:0007669"/>
    <property type="project" value="TreeGrafter"/>
</dbReference>
<dbReference type="Proteomes" id="UP000250796">
    <property type="component" value="Chromosome MESINF"/>
</dbReference>
<evidence type="ECO:0000256" key="2">
    <source>
        <dbReference type="ARBA" id="ARBA00023125"/>
    </source>
</evidence>
<dbReference type="InterPro" id="IPR014757">
    <property type="entry name" value="Tscrpt_reg_IclR_C"/>
</dbReference>
<evidence type="ECO:0000313" key="6">
    <source>
        <dbReference type="EMBL" id="SSC14258.1"/>
    </source>
</evidence>
<organism evidence="6 7">
    <name type="scientific">Mesotoga infera</name>
    <dbReference type="NCBI Taxonomy" id="1236046"/>
    <lineage>
        <taxon>Bacteria</taxon>
        <taxon>Thermotogati</taxon>
        <taxon>Thermotogota</taxon>
        <taxon>Thermotogae</taxon>
        <taxon>Kosmotogales</taxon>
        <taxon>Kosmotogaceae</taxon>
        <taxon>Mesotoga</taxon>
    </lineage>
</organism>
<dbReference type="KEGG" id="minf:MESINF_2818"/>
<dbReference type="AlphaFoldDB" id="A0A7Z7LHY9"/>
<dbReference type="InterPro" id="IPR005471">
    <property type="entry name" value="Tscrpt_reg_IclR_N"/>
</dbReference>
<gene>
    <name evidence="6" type="ORF">MESINF_2818</name>
</gene>
<dbReference type="Pfam" id="PF01614">
    <property type="entry name" value="IclR_C"/>
    <property type="match status" value="1"/>
</dbReference>
<dbReference type="SUPFAM" id="SSF55781">
    <property type="entry name" value="GAF domain-like"/>
    <property type="match status" value="1"/>
</dbReference>
<reference evidence="6 7" key="1">
    <citation type="submission" date="2017-01" db="EMBL/GenBank/DDBJ databases">
        <authorList>
            <person name="Erauso G."/>
        </authorList>
    </citation>
    <scope>NUCLEOTIDE SEQUENCE [LARGE SCALE GENOMIC DNA]</scope>
    <source>
        <strain evidence="6">MESINF1</strain>
    </source>
</reference>
<dbReference type="PANTHER" id="PTHR30136:SF35">
    <property type="entry name" value="HTH-TYPE TRANSCRIPTIONAL REGULATOR RV1719"/>
    <property type="match status" value="1"/>
</dbReference>
<feature type="domain" description="HTH iclR-type" evidence="4">
    <location>
        <begin position="1"/>
        <end position="64"/>
    </location>
</feature>
<dbReference type="SUPFAM" id="SSF46785">
    <property type="entry name" value="Winged helix' DNA-binding domain"/>
    <property type="match status" value="1"/>
</dbReference>
<evidence type="ECO:0000313" key="7">
    <source>
        <dbReference type="Proteomes" id="UP000250796"/>
    </source>
</evidence>
<dbReference type="Gene3D" id="1.10.10.10">
    <property type="entry name" value="Winged helix-like DNA-binding domain superfamily/Winged helix DNA-binding domain"/>
    <property type="match status" value="1"/>
</dbReference>
<dbReference type="EMBL" id="LS974202">
    <property type="protein sequence ID" value="SSC14258.1"/>
    <property type="molecule type" value="Genomic_DNA"/>
</dbReference>
<dbReference type="InterPro" id="IPR050707">
    <property type="entry name" value="HTH_MetabolicPath_Reg"/>
</dbReference>
<keyword evidence="7" id="KW-1185">Reference proteome</keyword>
<keyword evidence="1" id="KW-0805">Transcription regulation</keyword>
<dbReference type="Pfam" id="PF09339">
    <property type="entry name" value="HTH_IclR"/>
    <property type="match status" value="1"/>
</dbReference>
<sequence>MKYLEKVFNIIGIVAYSDIEGVSVIEVSEKAGLPMSSTHRILNDLVECEALVKNLESRKYRLSPRIVPLVHEISRKMNLDLLKVILTELKDEINETVFLSELMENGVASLLTVESNRVFSFRARSGVYLPVHCTAAGLAIVAHIESSKAERLMCISSGNKDSQVSQCPIEKFRDRLAKVRRDGFAFCDEEYEPGLRALAVPVLRPNGFAFASITAIAPGERFGDEERNRQVVERMKEAANKVSKFMY</sequence>
<dbReference type="RefSeq" id="WP_169700679.1">
    <property type="nucleotide sequence ID" value="NZ_LS974202.1"/>
</dbReference>
<dbReference type="InterPro" id="IPR029016">
    <property type="entry name" value="GAF-like_dom_sf"/>
</dbReference>
<dbReference type="InterPro" id="IPR036388">
    <property type="entry name" value="WH-like_DNA-bd_sf"/>
</dbReference>
<proteinExistence type="predicted"/>
<dbReference type="PROSITE" id="PS51077">
    <property type="entry name" value="HTH_ICLR"/>
    <property type="match status" value="1"/>
</dbReference>
<evidence type="ECO:0000259" key="4">
    <source>
        <dbReference type="PROSITE" id="PS51077"/>
    </source>
</evidence>
<protein>
    <submittedName>
        <fullName evidence="6">Putative IclR family transcriptional regulator</fullName>
    </submittedName>
</protein>
<name>A0A7Z7LHY9_9BACT</name>
<dbReference type="InterPro" id="IPR036390">
    <property type="entry name" value="WH_DNA-bd_sf"/>
</dbReference>
<dbReference type="PANTHER" id="PTHR30136">
    <property type="entry name" value="HELIX-TURN-HELIX TRANSCRIPTIONAL REGULATOR, ICLR FAMILY"/>
    <property type="match status" value="1"/>
</dbReference>
<dbReference type="SMART" id="SM00346">
    <property type="entry name" value="HTH_ICLR"/>
    <property type="match status" value="1"/>
</dbReference>
<dbReference type="GO" id="GO:0045892">
    <property type="term" value="P:negative regulation of DNA-templated transcription"/>
    <property type="evidence" value="ECO:0007669"/>
    <property type="project" value="TreeGrafter"/>
</dbReference>
<keyword evidence="2" id="KW-0238">DNA-binding</keyword>